<organism evidence="1 2">
    <name type="scientific">Nocardiopsis tropica</name>
    <dbReference type="NCBI Taxonomy" id="109330"/>
    <lineage>
        <taxon>Bacteria</taxon>
        <taxon>Bacillati</taxon>
        <taxon>Actinomycetota</taxon>
        <taxon>Actinomycetes</taxon>
        <taxon>Streptosporangiales</taxon>
        <taxon>Nocardiopsidaceae</taxon>
        <taxon>Nocardiopsis</taxon>
    </lineage>
</organism>
<dbReference type="EMBL" id="JAUUCC010000219">
    <property type="protein sequence ID" value="MEE2055753.1"/>
    <property type="molecule type" value="Genomic_DNA"/>
</dbReference>
<protein>
    <submittedName>
        <fullName evidence="1">Uncharacterized protein</fullName>
    </submittedName>
</protein>
<proteinExistence type="predicted"/>
<sequence length="63" mass="6492">MSTVVVRHPQTTLVHEILGSAPGWALCSDWIPAAPALSEGTPVECPGCRKSPEAVHATSSAAL</sequence>
<evidence type="ECO:0000313" key="1">
    <source>
        <dbReference type="EMBL" id="MEE2055753.1"/>
    </source>
</evidence>
<gene>
    <name evidence="1" type="ORF">Q8A49_35160</name>
</gene>
<dbReference type="RefSeq" id="WP_330162481.1">
    <property type="nucleotide sequence ID" value="NZ_JAUUCC010000219.1"/>
</dbReference>
<name>A0ABU7L2I9_9ACTN</name>
<reference evidence="1 2" key="1">
    <citation type="submission" date="2023-07" db="EMBL/GenBank/DDBJ databases">
        <authorList>
            <person name="Girao M."/>
            <person name="Carvalho M.F."/>
        </authorList>
    </citation>
    <scope>NUCLEOTIDE SEQUENCE [LARGE SCALE GENOMIC DNA]</scope>
    <source>
        <strain evidence="1 2">66/93</strain>
    </source>
</reference>
<comment type="caution">
    <text evidence="1">The sequence shown here is derived from an EMBL/GenBank/DDBJ whole genome shotgun (WGS) entry which is preliminary data.</text>
</comment>
<dbReference type="Proteomes" id="UP001348641">
    <property type="component" value="Unassembled WGS sequence"/>
</dbReference>
<accession>A0ABU7L2I9</accession>
<evidence type="ECO:0000313" key="2">
    <source>
        <dbReference type="Proteomes" id="UP001348641"/>
    </source>
</evidence>